<keyword evidence="1" id="KW-1133">Transmembrane helix</keyword>
<dbReference type="Gene3D" id="3.40.50.1110">
    <property type="entry name" value="SGNH hydrolase"/>
    <property type="match status" value="1"/>
</dbReference>
<dbReference type="RefSeq" id="WP_086331861.1">
    <property type="nucleotide sequence ID" value="NZ_NGLE02000001.1"/>
</dbReference>
<dbReference type="GO" id="GO:0004622">
    <property type="term" value="F:phosphatidylcholine lysophospholipase activity"/>
    <property type="evidence" value="ECO:0007669"/>
    <property type="project" value="TreeGrafter"/>
</dbReference>
<organism evidence="4">
    <name type="scientific">Candidatus Enterococcus mansonii</name>
    <dbReference type="NCBI Taxonomy" id="1834181"/>
    <lineage>
        <taxon>Bacteria</taxon>
        <taxon>Bacillati</taxon>
        <taxon>Bacillota</taxon>
        <taxon>Bacilli</taxon>
        <taxon>Lactobacillales</taxon>
        <taxon>Enterococcaceae</taxon>
        <taxon>Enterococcus</taxon>
    </lineage>
</organism>
<evidence type="ECO:0000313" key="4">
    <source>
        <dbReference type="EMBL" id="OTO05848.1"/>
    </source>
</evidence>
<keyword evidence="1" id="KW-0812">Transmembrane</keyword>
<dbReference type="OrthoDB" id="26855at2"/>
<dbReference type="CDD" id="cd00229">
    <property type="entry name" value="SGNH_hydrolase"/>
    <property type="match status" value="1"/>
</dbReference>
<dbReference type="InterPro" id="IPR051532">
    <property type="entry name" value="Ester_Hydrolysis_Enzymes"/>
</dbReference>
<evidence type="ECO:0000256" key="1">
    <source>
        <dbReference type="SAM" id="Phobius"/>
    </source>
</evidence>
<proteinExistence type="predicted"/>
<evidence type="ECO:0000313" key="5">
    <source>
        <dbReference type="Proteomes" id="UP000195139"/>
    </source>
</evidence>
<dbReference type="PANTHER" id="PTHR30383:SF5">
    <property type="entry name" value="SGNH HYDROLASE-TYPE ESTERASE DOMAIN-CONTAINING PROTEIN"/>
    <property type="match status" value="1"/>
</dbReference>
<dbReference type="Pfam" id="PF13472">
    <property type="entry name" value="Lipase_GDSL_2"/>
    <property type="match status" value="1"/>
</dbReference>
<protein>
    <recommendedName>
        <fullName evidence="2">SGNH hydrolase-type esterase domain-containing protein</fullName>
    </recommendedName>
</protein>
<feature type="domain" description="SGNH hydrolase-type esterase" evidence="2">
    <location>
        <begin position="57"/>
        <end position="233"/>
    </location>
</feature>
<dbReference type="AlphaFoldDB" id="A0A242C6W6"/>
<feature type="transmembrane region" description="Helical" evidence="1">
    <location>
        <begin position="6"/>
        <end position="24"/>
    </location>
</feature>
<sequence length="268" mass="30053">MNKIGYVLLGALISSLLCAGYYFYTVGNPKKSPIKTTEQKIITKHPSPLSEIIYSPMGDSISTGLITEKEEQRFTSVLAAMIAKKQHVKVIEKGVHKPGATLNNLGLLSMDEIIQQKPNLVTIEYGTNDILAHKDEQSLKQFEVNLSYAINELQKQDILLVLVTTWNRDQKISKLYDDIIIAVGQKYQVPVANIRNLWIERDDTINPKSIPNHFNKTSGLENDMHPNEKGHQLIAERIYDAISVELNDYLKTTSSSSTSSESSTATYQ</sequence>
<dbReference type="InterPro" id="IPR036514">
    <property type="entry name" value="SGNH_hydro_sf"/>
</dbReference>
<dbReference type="STRING" id="1834181.A5880_003023"/>
<gene>
    <name evidence="3" type="ORF">A5880_000745</name>
    <name evidence="4" type="ORF">A5880_003023</name>
</gene>
<dbReference type="EMBL" id="NGLE01000004">
    <property type="protein sequence ID" value="OTO05848.1"/>
    <property type="molecule type" value="Genomic_DNA"/>
</dbReference>
<dbReference type="EMBL" id="NGLE02000001">
    <property type="protein sequence ID" value="MEI5993204.1"/>
    <property type="molecule type" value="Genomic_DNA"/>
</dbReference>
<dbReference type="InterPro" id="IPR013830">
    <property type="entry name" value="SGNH_hydro"/>
</dbReference>
<keyword evidence="5" id="KW-1185">Reference proteome</keyword>
<reference evidence="3 5" key="2">
    <citation type="submission" date="2018-07" db="EMBL/GenBank/DDBJ databases">
        <title>The Genome Sequence of Enterococcus sp. DIV0659b.</title>
        <authorList>
            <consortium name="The Broad Institute Genomics Platform"/>
            <consortium name="The Broad Institute Genomic Center for Infectious Diseases"/>
            <person name="Earl A."/>
            <person name="Manson A."/>
            <person name="Schwartman J."/>
            <person name="Gilmore M."/>
            <person name="Abouelleil A."/>
            <person name="Cao P."/>
            <person name="Chapman S."/>
            <person name="Cusick C."/>
            <person name="Shea T."/>
            <person name="Young S."/>
            <person name="Neafsey D."/>
            <person name="Nusbaum C."/>
            <person name="Birren B."/>
        </authorList>
    </citation>
    <scope>NUCLEOTIDE SEQUENCE [LARGE SCALE GENOMIC DNA]</scope>
    <source>
        <strain evidence="3 5">4G2_DIV0659</strain>
    </source>
</reference>
<keyword evidence="1" id="KW-0472">Membrane</keyword>
<reference evidence="4" key="1">
    <citation type="submission" date="2017-05" db="EMBL/GenBank/DDBJ databases">
        <title>The Genome Sequence of Enterococcus sp. 4G2_DIV0659.</title>
        <authorList>
            <consortium name="The Broad Institute Genomics Platform"/>
            <consortium name="The Broad Institute Genomic Center for Infectious Diseases"/>
            <person name="Earl A."/>
            <person name="Manson A."/>
            <person name="Schwartman J."/>
            <person name="Gilmore M."/>
            <person name="Abouelleil A."/>
            <person name="Cao P."/>
            <person name="Chapman S."/>
            <person name="Cusick C."/>
            <person name="Shea T."/>
            <person name="Young S."/>
            <person name="Neafsey D."/>
            <person name="Nusbaum C."/>
            <person name="Birren B."/>
        </authorList>
    </citation>
    <scope>NUCLEOTIDE SEQUENCE [LARGE SCALE GENOMIC DNA]</scope>
    <source>
        <strain evidence="4">4G2_DIV0659</strain>
    </source>
</reference>
<evidence type="ECO:0000313" key="3">
    <source>
        <dbReference type="EMBL" id="MEI5993204.1"/>
    </source>
</evidence>
<dbReference type="Proteomes" id="UP000195139">
    <property type="component" value="Unassembled WGS sequence"/>
</dbReference>
<dbReference type="SUPFAM" id="SSF52266">
    <property type="entry name" value="SGNH hydrolase"/>
    <property type="match status" value="1"/>
</dbReference>
<dbReference type="PANTHER" id="PTHR30383">
    <property type="entry name" value="THIOESTERASE 1/PROTEASE 1/LYSOPHOSPHOLIPASE L1"/>
    <property type="match status" value="1"/>
</dbReference>
<name>A0A242C6W6_9ENTE</name>
<comment type="caution">
    <text evidence="4">The sequence shown here is derived from an EMBL/GenBank/DDBJ whole genome shotgun (WGS) entry which is preliminary data.</text>
</comment>
<accession>A0A242C6W6</accession>
<evidence type="ECO:0000259" key="2">
    <source>
        <dbReference type="Pfam" id="PF13472"/>
    </source>
</evidence>